<proteinExistence type="predicted"/>
<dbReference type="EMBL" id="FMYE01000009">
    <property type="protein sequence ID" value="SDB76473.1"/>
    <property type="molecule type" value="Genomic_DNA"/>
</dbReference>
<feature type="domain" description="Protein FecR C-terminal" evidence="3">
    <location>
        <begin position="263"/>
        <end position="323"/>
    </location>
</feature>
<dbReference type="Proteomes" id="UP000183670">
    <property type="component" value="Unassembled WGS sequence"/>
</dbReference>
<name>A0A1G6G3R1_BACOV</name>
<feature type="transmembrane region" description="Helical" evidence="1">
    <location>
        <begin position="88"/>
        <end position="110"/>
    </location>
</feature>
<dbReference type="GO" id="GO:0016989">
    <property type="term" value="F:sigma factor antagonist activity"/>
    <property type="evidence" value="ECO:0007669"/>
    <property type="project" value="TreeGrafter"/>
</dbReference>
<dbReference type="InterPro" id="IPR012373">
    <property type="entry name" value="Ferrdict_sens_TM"/>
</dbReference>
<evidence type="ECO:0000259" key="3">
    <source>
        <dbReference type="Pfam" id="PF16344"/>
    </source>
</evidence>
<protein>
    <submittedName>
        <fullName evidence="4">FecR family protein</fullName>
    </submittedName>
</protein>
<keyword evidence="1" id="KW-0472">Membrane</keyword>
<dbReference type="RefSeq" id="WP_074557314.1">
    <property type="nucleotide sequence ID" value="NZ_FMYE01000009.1"/>
</dbReference>
<reference evidence="4 5" key="1">
    <citation type="submission" date="2016-10" db="EMBL/GenBank/DDBJ databases">
        <authorList>
            <person name="de Groot N.N."/>
        </authorList>
    </citation>
    <scope>NUCLEOTIDE SEQUENCE [LARGE SCALE GENOMIC DNA]</scope>
    <source>
        <strain evidence="4 5">NLAE-zl-C500</strain>
    </source>
</reference>
<evidence type="ECO:0000259" key="2">
    <source>
        <dbReference type="Pfam" id="PF04773"/>
    </source>
</evidence>
<dbReference type="InterPro" id="IPR032508">
    <property type="entry name" value="FecR_C"/>
</dbReference>
<dbReference type="PIRSF" id="PIRSF018266">
    <property type="entry name" value="FecR"/>
    <property type="match status" value="1"/>
</dbReference>
<accession>A0A1G6G3R1</accession>
<sequence length="340" mass="39448">MDKTDKNTIEELLPRYCEGLATEEERLQVEMWMDESEENRRMAKQIHALYLATDTVHIMTKVDTEKALTKVKSRMSGNRQRKTTWWEWAQRAAAVLFIPLLVTLMVQHWGGSEQELAQMMEVKTNPGMMTSLTLPDGTLVFLNSESTLSYPSRFDSDTRNVALQGEAYFEVAKNPEKKFIVSTSHQSQIEVLGTHFNVEAYEKEDRIAATLVEGKIGFIYSSDNGSKKVLMDPEQKLVYDTRDSKVQLYATSGESEIAWKEGKIIFRNTPLEEGLRMLEKRYNVEFIIKNDRLKGDSFTGTFTNQRLERILEYFQLSSQIRWRYLDSPDIKDEKSKIEIY</sequence>
<dbReference type="InterPro" id="IPR006860">
    <property type="entry name" value="FecR"/>
</dbReference>
<dbReference type="Gene3D" id="3.55.50.30">
    <property type="match status" value="1"/>
</dbReference>
<gene>
    <name evidence="4" type="ORF">SAMN05192581_100932</name>
</gene>
<dbReference type="PANTHER" id="PTHR30273:SF2">
    <property type="entry name" value="PROTEIN FECR"/>
    <property type="match status" value="1"/>
</dbReference>
<keyword evidence="1" id="KW-0812">Transmembrane</keyword>
<dbReference type="FunFam" id="2.60.120.1440:FF:000001">
    <property type="entry name" value="Putative anti-sigma factor"/>
    <property type="match status" value="1"/>
</dbReference>
<evidence type="ECO:0000313" key="4">
    <source>
        <dbReference type="EMBL" id="SDB76473.1"/>
    </source>
</evidence>
<dbReference type="AlphaFoldDB" id="A0A1G6G3R1"/>
<dbReference type="Gene3D" id="2.60.120.1440">
    <property type="match status" value="1"/>
</dbReference>
<evidence type="ECO:0000313" key="5">
    <source>
        <dbReference type="Proteomes" id="UP000183670"/>
    </source>
</evidence>
<feature type="domain" description="FecR protein" evidence="2">
    <location>
        <begin position="121"/>
        <end position="216"/>
    </location>
</feature>
<evidence type="ECO:0000256" key="1">
    <source>
        <dbReference type="SAM" id="Phobius"/>
    </source>
</evidence>
<organism evidence="4 5">
    <name type="scientific">Bacteroides ovatus</name>
    <dbReference type="NCBI Taxonomy" id="28116"/>
    <lineage>
        <taxon>Bacteria</taxon>
        <taxon>Pseudomonadati</taxon>
        <taxon>Bacteroidota</taxon>
        <taxon>Bacteroidia</taxon>
        <taxon>Bacteroidales</taxon>
        <taxon>Bacteroidaceae</taxon>
        <taxon>Bacteroides</taxon>
    </lineage>
</organism>
<dbReference type="Pfam" id="PF16344">
    <property type="entry name" value="FecR_C"/>
    <property type="match status" value="1"/>
</dbReference>
<dbReference type="PANTHER" id="PTHR30273">
    <property type="entry name" value="PERIPLASMIC SIGNAL SENSOR AND SIGMA FACTOR ACTIVATOR FECR-RELATED"/>
    <property type="match status" value="1"/>
</dbReference>
<keyword evidence="1" id="KW-1133">Transmembrane helix</keyword>
<dbReference type="Pfam" id="PF04773">
    <property type="entry name" value="FecR"/>
    <property type="match status" value="1"/>
</dbReference>